<dbReference type="InterPro" id="IPR005562">
    <property type="entry name" value="SpoVA"/>
</dbReference>
<dbReference type="OrthoDB" id="9797988at2"/>
<dbReference type="AlphaFoldDB" id="A0A396SHS3"/>
<protein>
    <submittedName>
        <fullName evidence="2">Stage V sporulation protein AC</fullName>
    </submittedName>
</protein>
<evidence type="ECO:0000313" key="3">
    <source>
        <dbReference type="Proteomes" id="UP000265692"/>
    </source>
</evidence>
<dbReference type="Proteomes" id="UP000265692">
    <property type="component" value="Unassembled WGS sequence"/>
</dbReference>
<evidence type="ECO:0000313" key="2">
    <source>
        <dbReference type="EMBL" id="RHW39848.1"/>
    </source>
</evidence>
<sequence length="151" mass="15802">MDPQEYQQLEQQITPPTPYVKNVLKAFLVGGLICTIGQAIMYLYIIFFDFTDKTAGNATTATMVFIAAVLTGLGIYRKLGAFAGAGSAVPVTGFSNAVVSAAIEGRTEGMVLGVGGNIFKLAGSVILFGVGSAFFVALIKLILVTAGVVKW</sequence>
<feature type="transmembrane region" description="Helical" evidence="1">
    <location>
        <begin position="124"/>
        <end position="149"/>
    </location>
</feature>
<dbReference type="PANTHER" id="PTHR38450">
    <property type="entry name" value="STAGE V SPORULATION PROTEIN AC-RELATED"/>
    <property type="match status" value="1"/>
</dbReference>
<dbReference type="PANTHER" id="PTHR38450:SF1">
    <property type="entry name" value="STAGE V SPORULATION PROTEIN AC"/>
    <property type="match status" value="1"/>
</dbReference>
<keyword evidence="1" id="KW-0812">Transmembrane</keyword>
<reference evidence="2 3" key="1">
    <citation type="submission" date="2018-08" db="EMBL/GenBank/DDBJ databases">
        <title>Lysinibacillus sp. YLB-03 draft genome sequence.</title>
        <authorList>
            <person name="Yu L."/>
        </authorList>
    </citation>
    <scope>NUCLEOTIDE SEQUENCE [LARGE SCALE GENOMIC DNA]</scope>
    <source>
        <strain evidence="2 3">YLB-03</strain>
    </source>
</reference>
<dbReference type="Pfam" id="PF03862">
    <property type="entry name" value="SpoVAC_SpoVAEB"/>
    <property type="match status" value="1"/>
</dbReference>
<feature type="transmembrane region" description="Helical" evidence="1">
    <location>
        <begin position="55"/>
        <end position="76"/>
    </location>
</feature>
<organism evidence="2 3">
    <name type="scientific">Ureibacillus yapensis</name>
    <dbReference type="NCBI Taxonomy" id="2304605"/>
    <lineage>
        <taxon>Bacteria</taxon>
        <taxon>Bacillati</taxon>
        <taxon>Bacillota</taxon>
        <taxon>Bacilli</taxon>
        <taxon>Bacillales</taxon>
        <taxon>Caryophanaceae</taxon>
        <taxon>Ureibacillus</taxon>
    </lineage>
</organism>
<accession>A0A396SHS3</accession>
<dbReference type="NCBIfam" id="TIGR02838">
    <property type="entry name" value="spore_V_AC"/>
    <property type="match status" value="1"/>
</dbReference>
<keyword evidence="1" id="KW-0472">Membrane</keyword>
<dbReference type="InterPro" id="IPR014203">
    <property type="entry name" value="Spore_V_AC"/>
</dbReference>
<feature type="transmembrane region" description="Helical" evidence="1">
    <location>
        <begin position="82"/>
        <end position="103"/>
    </location>
</feature>
<comment type="caution">
    <text evidence="2">The sequence shown here is derived from an EMBL/GenBank/DDBJ whole genome shotgun (WGS) entry which is preliminary data.</text>
</comment>
<dbReference type="RefSeq" id="WP_118874858.1">
    <property type="nucleotide sequence ID" value="NZ_QWEI01000001.1"/>
</dbReference>
<name>A0A396SHS3_9BACL</name>
<feature type="transmembrane region" description="Helical" evidence="1">
    <location>
        <begin position="26"/>
        <end position="48"/>
    </location>
</feature>
<evidence type="ECO:0000256" key="1">
    <source>
        <dbReference type="SAM" id="Phobius"/>
    </source>
</evidence>
<keyword evidence="1" id="KW-1133">Transmembrane helix</keyword>
<keyword evidence="3" id="KW-1185">Reference proteome</keyword>
<gene>
    <name evidence="2" type="primary">spoVAC</name>
    <name evidence="2" type="ORF">D1B33_03070</name>
</gene>
<proteinExistence type="predicted"/>
<dbReference type="EMBL" id="QWEI01000001">
    <property type="protein sequence ID" value="RHW39848.1"/>
    <property type="molecule type" value="Genomic_DNA"/>
</dbReference>